<accession>A0A9N9HHZ4</accession>
<protein>
    <submittedName>
        <fullName evidence="2">22006_t:CDS:1</fullName>
    </submittedName>
</protein>
<dbReference type="AlphaFoldDB" id="A0A9N9HHZ4"/>
<keyword evidence="3" id="KW-1185">Reference proteome</keyword>
<evidence type="ECO:0000313" key="3">
    <source>
        <dbReference type="Proteomes" id="UP000789759"/>
    </source>
</evidence>
<dbReference type="Proteomes" id="UP000789759">
    <property type="component" value="Unassembled WGS sequence"/>
</dbReference>
<comment type="caution">
    <text evidence="2">The sequence shown here is derived from an EMBL/GenBank/DDBJ whole genome shotgun (WGS) entry which is preliminary data.</text>
</comment>
<gene>
    <name evidence="2" type="ORF">CPELLU_LOCUS10866</name>
</gene>
<reference evidence="2" key="1">
    <citation type="submission" date="2021-06" db="EMBL/GenBank/DDBJ databases">
        <authorList>
            <person name="Kallberg Y."/>
            <person name="Tangrot J."/>
            <person name="Rosling A."/>
        </authorList>
    </citation>
    <scope>NUCLEOTIDE SEQUENCE</scope>
    <source>
        <strain evidence="2">FL966</strain>
    </source>
</reference>
<organism evidence="2 3">
    <name type="scientific">Cetraspora pellucida</name>
    <dbReference type="NCBI Taxonomy" id="1433469"/>
    <lineage>
        <taxon>Eukaryota</taxon>
        <taxon>Fungi</taxon>
        <taxon>Fungi incertae sedis</taxon>
        <taxon>Mucoromycota</taxon>
        <taxon>Glomeromycotina</taxon>
        <taxon>Glomeromycetes</taxon>
        <taxon>Diversisporales</taxon>
        <taxon>Gigasporaceae</taxon>
        <taxon>Cetraspora</taxon>
    </lineage>
</organism>
<name>A0A9N9HHZ4_9GLOM</name>
<dbReference type="OrthoDB" id="2352125at2759"/>
<dbReference type="EMBL" id="CAJVQA010009213">
    <property type="protein sequence ID" value="CAG8682375.1"/>
    <property type="molecule type" value="Genomic_DNA"/>
</dbReference>
<evidence type="ECO:0000256" key="1">
    <source>
        <dbReference type="SAM" id="MobiDB-lite"/>
    </source>
</evidence>
<feature type="region of interest" description="Disordered" evidence="1">
    <location>
        <begin position="1"/>
        <end position="28"/>
    </location>
</feature>
<evidence type="ECO:0000313" key="2">
    <source>
        <dbReference type="EMBL" id="CAG8682375.1"/>
    </source>
</evidence>
<sequence length="222" mass="26055">MPSKSRKQRLGSEQNESKKNYVENVKNNDNNNFQDSFCSLSDSYEIVESPSRSPFNKIFNNILKELSVNTNQILDKENKAINTLLEITNKILIQNTSIMEKQGTLEVTVTQLASDIKKRVTQGIKFSIDNWLYPNDKVYEESIYKELEELCPDKMMWSFYYAVFKHVFKNKILQTVNSESSETEIISWKSNKEVQWCFENLNTMIEEEDKTYYQMVAKKVFG</sequence>
<proteinExistence type="predicted"/>